<dbReference type="EMBL" id="CAJJDN010000155">
    <property type="protein sequence ID" value="CAD8124927.1"/>
    <property type="molecule type" value="Genomic_DNA"/>
</dbReference>
<keyword evidence="7" id="KW-0479">Metal-binding</keyword>
<dbReference type="GO" id="GO:0004674">
    <property type="term" value="F:protein serine/threonine kinase activity"/>
    <property type="evidence" value="ECO:0007669"/>
    <property type="project" value="UniProtKB-KW"/>
</dbReference>
<evidence type="ECO:0000259" key="9">
    <source>
        <dbReference type="PROSITE" id="PS50103"/>
    </source>
</evidence>
<dbReference type="InterPro" id="IPR004166">
    <property type="entry name" value="a-kinase_dom"/>
</dbReference>
<dbReference type="GO" id="GO:0005524">
    <property type="term" value="F:ATP binding"/>
    <property type="evidence" value="ECO:0007669"/>
    <property type="project" value="InterPro"/>
</dbReference>
<evidence type="ECO:0008006" key="13">
    <source>
        <dbReference type="Google" id="ProtNLM"/>
    </source>
</evidence>
<keyword evidence="7" id="KW-0863">Zinc-finger</keyword>
<dbReference type="CDD" id="cd00198">
    <property type="entry name" value="vWFA"/>
    <property type="match status" value="1"/>
</dbReference>
<proteinExistence type="predicted"/>
<protein>
    <recommendedName>
        <fullName evidence="13">Alpha-type protein kinase domain-containing protein</fullName>
    </recommendedName>
</protein>
<dbReference type="CDD" id="cd04515">
    <property type="entry name" value="Alpha_kinase"/>
    <property type="match status" value="1"/>
</dbReference>
<dbReference type="OrthoDB" id="422053at2759"/>
<dbReference type="GO" id="GO:0008270">
    <property type="term" value="F:zinc ion binding"/>
    <property type="evidence" value="ECO:0007669"/>
    <property type="project" value="UniProtKB-KW"/>
</dbReference>
<dbReference type="GO" id="GO:0005737">
    <property type="term" value="C:cytoplasm"/>
    <property type="evidence" value="ECO:0007669"/>
    <property type="project" value="TreeGrafter"/>
</dbReference>
<feature type="coiled-coil region" evidence="8">
    <location>
        <begin position="517"/>
        <end position="579"/>
    </location>
</feature>
<organism evidence="11 12">
    <name type="scientific">Paramecium sonneborni</name>
    <dbReference type="NCBI Taxonomy" id="65129"/>
    <lineage>
        <taxon>Eukaryota</taxon>
        <taxon>Sar</taxon>
        <taxon>Alveolata</taxon>
        <taxon>Ciliophora</taxon>
        <taxon>Intramacronucleata</taxon>
        <taxon>Oligohymenophorea</taxon>
        <taxon>Peniculida</taxon>
        <taxon>Parameciidae</taxon>
        <taxon>Paramecium</taxon>
    </lineage>
</organism>
<evidence type="ECO:0000256" key="2">
    <source>
        <dbReference type="ARBA" id="ARBA00022525"/>
    </source>
</evidence>
<evidence type="ECO:0000256" key="4">
    <source>
        <dbReference type="ARBA" id="ARBA00022679"/>
    </source>
</evidence>
<dbReference type="PROSITE" id="PS51158">
    <property type="entry name" value="ALPHA_KINASE"/>
    <property type="match status" value="1"/>
</dbReference>
<keyword evidence="5" id="KW-0732">Signal</keyword>
<gene>
    <name evidence="11" type="ORF">PSON_ATCC_30995.1.T1550003</name>
</gene>
<dbReference type="Pfam" id="PF02816">
    <property type="entry name" value="Alpha_kinase"/>
    <property type="match status" value="1"/>
</dbReference>
<dbReference type="Pfam" id="PF25106">
    <property type="entry name" value="VWA_4"/>
    <property type="match status" value="1"/>
</dbReference>
<comment type="caution">
    <text evidence="11">The sequence shown here is derived from an EMBL/GenBank/DDBJ whole genome shotgun (WGS) entry which is preliminary data.</text>
</comment>
<keyword evidence="8" id="KW-0175">Coiled coil</keyword>
<dbReference type="InterPro" id="IPR000571">
    <property type="entry name" value="Znf_CCCH"/>
</dbReference>
<dbReference type="PANTHER" id="PTHR47763">
    <property type="entry name" value="ALPHA-PROTEIN KINASE VWKA"/>
    <property type="match status" value="1"/>
</dbReference>
<dbReference type="PANTHER" id="PTHR47763:SF5">
    <property type="entry name" value="CHROMOSOME UNDETERMINED SCAFFOLD_25, WHOLE GENOME SHOTGUN SEQUENCE"/>
    <property type="match status" value="1"/>
</dbReference>
<evidence type="ECO:0000256" key="3">
    <source>
        <dbReference type="ARBA" id="ARBA00022527"/>
    </source>
</evidence>
<dbReference type="Proteomes" id="UP000692954">
    <property type="component" value="Unassembled WGS sequence"/>
</dbReference>
<keyword evidence="12" id="KW-1185">Reference proteome</keyword>
<evidence type="ECO:0000256" key="5">
    <source>
        <dbReference type="ARBA" id="ARBA00022729"/>
    </source>
</evidence>
<evidence type="ECO:0000259" key="10">
    <source>
        <dbReference type="PROSITE" id="PS51158"/>
    </source>
</evidence>
<accession>A0A8S1RB14</accession>
<evidence type="ECO:0000256" key="1">
    <source>
        <dbReference type="ARBA" id="ARBA00004613"/>
    </source>
</evidence>
<feature type="zinc finger region" description="C3H1-type" evidence="7">
    <location>
        <begin position="108"/>
        <end position="135"/>
    </location>
</feature>
<evidence type="ECO:0000256" key="7">
    <source>
        <dbReference type="PROSITE-ProRule" id="PRU00723"/>
    </source>
</evidence>
<feature type="domain" description="C3H1-type" evidence="9">
    <location>
        <begin position="108"/>
        <end position="135"/>
    </location>
</feature>
<dbReference type="InterPro" id="IPR056861">
    <property type="entry name" value="HMCN1-like_VWA"/>
</dbReference>
<evidence type="ECO:0000256" key="8">
    <source>
        <dbReference type="SAM" id="Coils"/>
    </source>
</evidence>
<sequence length="908" mass="106654">MIQNEFNFEEVCDDSQLCQNNQCQLNHSRVFVGVCITFLRIQQKFINDGGDLDDFELKKCKKKDCILWHFSNDKFKDQAQKQTINGVFPHNLCPKGCNLQNCRFLHREWAQNVCFDYILKNCNKKPKCDFEHVAWTSLKDKAKDKSFIKTTTPEQVCEKVDCNCDQHPAFLENYCIPFLKGWCPKQKCLKNHIDWEKINNKIGQKNALKSCIVLADERKKKIKSTPNGDDIELLLQSSELANYKKWFLQQNIIDVVFIMDLTGSMQPWKELMQKTIAKIIDQFLKSINGYQVRVAFVGYRDVCDQDKLVFWSFTKKVEDIQNFITKLETKGGGDEAEDVVSGFEQALKLNFSHHPDSLLCTFLLADAPCHGRDYHNIQSDDLIDKMPKNYFEKVLEKYQKIKKNNFLCCVKINNRTDIMFQKMKAVFPLITITTEKKPEDLCELVGFTLRQSVTESRRLKEQANNKFLYVKATFIKMKVDNSIDNIQPDKEYWEDYRKMVDSLIREGETGLKVTLDINELNKVNQDQTEQNKDQNNSSTYIFKAFDAINNREIILKLPKELVDNNGKNTDQQIKNAEQQAKVRFYSSAYACQMAYFFNQKLKEYNLLNEMQPIFYAHPILYNLEKPFYGMKQIYGETFLNIQYKFEKHTNNDNYCKPDSYYFTAFSHFSYYYSQKLLVITDLQGCNNILSDPSIQTSQQWQSILDEDLTNQKEIGILKFSQNQHKNCSYLCEKLKLSQLSQNLDQNKCSDVQLQHICGICYECDEFVSEDFDKTPYDKDAKIQPKKFTFKCNFCLNEAENPVKYECRCCDKIYIFQNINQQLKNLTNLNNCNECKAQCNDKNRYECYYCKGKCQKLMKTLKINDQTIYVCENAYQYLQAFSCKKCNKPYNMKSVISVENYTQRSFVCC</sequence>
<reference evidence="11" key="1">
    <citation type="submission" date="2021-01" db="EMBL/GenBank/DDBJ databases">
        <authorList>
            <consortium name="Genoscope - CEA"/>
            <person name="William W."/>
        </authorList>
    </citation>
    <scope>NUCLEOTIDE SEQUENCE</scope>
</reference>
<keyword evidence="4" id="KW-0808">Transferase</keyword>
<keyword evidence="7" id="KW-0862">Zinc</keyword>
<dbReference type="InterPro" id="IPR052969">
    <property type="entry name" value="Thr-specific_kinase-like"/>
</dbReference>
<dbReference type="PROSITE" id="PS50103">
    <property type="entry name" value="ZF_C3H1"/>
    <property type="match status" value="1"/>
</dbReference>
<dbReference type="SMART" id="SM00811">
    <property type="entry name" value="Alpha_kinase"/>
    <property type="match status" value="1"/>
</dbReference>
<comment type="subcellular location">
    <subcellularLocation>
        <location evidence="1">Secreted</location>
    </subcellularLocation>
</comment>
<keyword evidence="6" id="KW-0418">Kinase</keyword>
<keyword evidence="2" id="KW-0964">Secreted</keyword>
<keyword evidence="3" id="KW-0723">Serine/threonine-protein kinase</keyword>
<dbReference type="AlphaFoldDB" id="A0A8S1RB14"/>
<evidence type="ECO:0000313" key="12">
    <source>
        <dbReference type="Proteomes" id="UP000692954"/>
    </source>
</evidence>
<evidence type="ECO:0000256" key="6">
    <source>
        <dbReference type="ARBA" id="ARBA00022777"/>
    </source>
</evidence>
<evidence type="ECO:0000313" key="11">
    <source>
        <dbReference type="EMBL" id="CAD8124927.1"/>
    </source>
</evidence>
<feature type="domain" description="Alpha-type protein kinase" evidence="10">
    <location>
        <begin position="466"/>
        <end position="739"/>
    </location>
</feature>
<name>A0A8S1RB14_9CILI</name>